<evidence type="ECO:0000256" key="2">
    <source>
        <dbReference type="ARBA" id="ARBA00022475"/>
    </source>
</evidence>
<evidence type="ECO:0000256" key="5">
    <source>
        <dbReference type="ARBA" id="ARBA00023136"/>
    </source>
</evidence>
<dbReference type="PANTHER" id="PTHR32322:SF18">
    <property type="entry name" value="S-ADENOSYLMETHIONINE_S-ADENOSYLHOMOCYSTEINE TRANSPORTER"/>
    <property type="match status" value="1"/>
</dbReference>
<dbReference type="KEGG" id="orb:IPMB12_02145"/>
<evidence type="ECO:0000256" key="4">
    <source>
        <dbReference type="ARBA" id="ARBA00022989"/>
    </source>
</evidence>
<feature type="transmembrane region" description="Helical" evidence="6">
    <location>
        <begin position="232"/>
        <end position="253"/>
    </location>
</feature>
<feature type="transmembrane region" description="Helical" evidence="6">
    <location>
        <begin position="116"/>
        <end position="133"/>
    </location>
</feature>
<dbReference type="GO" id="GO:0005886">
    <property type="term" value="C:plasma membrane"/>
    <property type="evidence" value="ECO:0007669"/>
    <property type="project" value="UniProtKB-SubCell"/>
</dbReference>
<feature type="transmembrane region" description="Helical" evidence="6">
    <location>
        <begin position="285"/>
        <end position="303"/>
    </location>
</feature>
<dbReference type="Proteomes" id="UP000501168">
    <property type="component" value="Chromosome"/>
</dbReference>
<dbReference type="InParanoid" id="A0A6G9I8P2"/>
<sequence length="312" mass="33838">MQNQSSSIFINSKFVFFGATLCCILWGSAYPAIKNGYELFHIAADDIPGKLVFAGYRFLFAGLLLLLFAKIVNKSSLSLPRSMYPRVALLGLTQTALQYTFFYLGLAYTTGTKGSILNATTTFFSVLLAHYLYKNDRLSMNKTVGCLIGFLGVMIVNIDPAHFDFSFTLIGEGSVILAAFILSAAAIYGKKLSQSVDSVVLTGYQLGLGGLILGVVGYLFGGTLAGLTMTSFLLMVYLVLLSSVAFALWTVLLKYNRVSVIAPFNFLVPISGVVLSAMFLNENIFAWKNLIALVCVCAGIWLANKVSDKATK</sequence>
<feature type="transmembrane region" description="Helical" evidence="6">
    <location>
        <begin position="169"/>
        <end position="189"/>
    </location>
</feature>
<feature type="transmembrane region" description="Helical" evidence="6">
    <location>
        <begin position="201"/>
        <end position="220"/>
    </location>
</feature>
<evidence type="ECO:0000259" key="7">
    <source>
        <dbReference type="Pfam" id="PF00892"/>
    </source>
</evidence>
<dbReference type="EMBL" id="CP050253">
    <property type="protein sequence ID" value="QIQ20588.1"/>
    <property type="molecule type" value="Genomic_DNA"/>
</dbReference>
<name>A0A6G9I8P2_9GAMM</name>
<keyword evidence="5 6" id="KW-0472">Membrane</keyword>
<feature type="transmembrane region" description="Helical" evidence="6">
    <location>
        <begin position="53"/>
        <end position="72"/>
    </location>
</feature>
<dbReference type="InterPro" id="IPR050638">
    <property type="entry name" value="AA-Vitamin_Transporters"/>
</dbReference>
<comment type="subcellular location">
    <subcellularLocation>
        <location evidence="1">Cell membrane</location>
        <topology evidence="1">Multi-pass membrane protein</topology>
    </subcellularLocation>
</comment>
<keyword evidence="3 6" id="KW-0812">Transmembrane</keyword>
<dbReference type="SUPFAM" id="SSF103481">
    <property type="entry name" value="Multidrug resistance efflux transporter EmrE"/>
    <property type="match status" value="2"/>
</dbReference>
<evidence type="ECO:0000256" key="6">
    <source>
        <dbReference type="SAM" id="Phobius"/>
    </source>
</evidence>
<dbReference type="PANTHER" id="PTHR32322">
    <property type="entry name" value="INNER MEMBRANE TRANSPORTER"/>
    <property type="match status" value="1"/>
</dbReference>
<dbReference type="AlphaFoldDB" id="A0A6G9I8P2"/>
<dbReference type="RefSeq" id="WP_166914499.1">
    <property type="nucleotide sequence ID" value="NZ_CP050253.1"/>
</dbReference>
<organism evidence="8 9">
    <name type="scientific">Zophobihabitans entericus</name>
    <dbReference type="NCBI Taxonomy" id="1635327"/>
    <lineage>
        <taxon>Bacteria</taxon>
        <taxon>Pseudomonadati</taxon>
        <taxon>Pseudomonadota</taxon>
        <taxon>Gammaproteobacteria</taxon>
        <taxon>Orbales</taxon>
        <taxon>Orbaceae</taxon>
        <taxon>Zophobihabitans</taxon>
    </lineage>
</organism>
<dbReference type="InterPro" id="IPR037185">
    <property type="entry name" value="EmrE-like"/>
</dbReference>
<keyword evidence="4 6" id="KW-1133">Transmembrane helix</keyword>
<dbReference type="InterPro" id="IPR000620">
    <property type="entry name" value="EamA_dom"/>
</dbReference>
<feature type="domain" description="EamA" evidence="7">
    <location>
        <begin position="170"/>
        <end position="303"/>
    </location>
</feature>
<feature type="transmembrane region" description="Helical" evidence="6">
    <location>
        <begin position="260"/>
        <end position="279"/>
    </location>
</feature>
<feature type="domain" description="EamA" evidence="7">
    <location>
        <begin position="17"/>
        <end position="157"/>
    </location>
</feature>
<keyword evidence="2" id="KW-1003">Cell membrane</keyword>
<accession>A0A6G9I8P2</accession>
<evidence type="ECO:0000313" key="8">
    <source>
        <dbReference type="EMBL" id="QIQ20588.1"/>
    </source>
</evidence>
<protein>
    <submittedName>
        <fullName evidence="8">DMT family transporter</fullName>
    </submittedName>
</protein>
<gene>
    <name evidence="8" type="ORF">IPMB12_02145</name>
</gene>
<evidence type="ECO:0000256" key="3">
    <source>
        <dbReference type="ARBA" id="ARBA00022692"/>
    </source>
</evidence>
<reference evidence="8 9" key="1">
    <citation type="submission" date="2020-03" db="EMBL/GenBank/DDBJ databases">
        <title>Complete genome sequence of Orbus sp. IPMB12 (BCRC 80908).</title>
        <authorList>
            <person name="Lo W.-S."/>
            <person name="Chang T.-H."/>
            <person name="Kuo C.-H."/>
        </authorList>
    </citation>
    <scope>NUCLEOTIDE SEQUENCE [LARGE SCALE GENOMIC DNA]</scope>
    <source>
        <strain evidence="8 9">IPMB12</strain>
    </source>
</reference>
<evidence type="ECO:0000313" key="9">
    <source>
        <dbReference type="Proteomes" id="UP000501168"/>
    </source>
</evidence>
<dbReference type="Pfam" id="PF00892">
    <property type="entry name" value="EamA"/>
    <property type="match status" value="2"/>
</dbReference>
<evidence type="ECO:0000256" key="1">
    <source>
        <dbReference type="ARBA" id="ARBA00004651"/>
    </source>
</evidence>
<feature type="transmembrane region" description="Helical" evidence="6">
    <location>
        <begin position="84"/>
        <end position="104"/>
    </location>
</feature>
<keyword evidence="9" id="KW-1185">Reference proteome</keyword>
<proteinExistence type="predicted"/>